<evidence type="ECO:0000256" key="1">
    <source>
        <dbReference type="ARBA" id="ARBA00000900"/>
    </source>
</evidence>
<dbReference type="InterPro" id="IPR013083">
    <property type="entry name" value="Znf_RING/FYVE/PHD"/>
</dbReference>
<dbReference type="PANTHER" id="PTHR46077:SF1">
    <property type="entry name" value="TOP1 BINDING ARGININE_SERINE RICH PROTEIN, E3 UBIQUITIN LIGASE"/>
    <property type="match status" value="1"/>
</dbReference>
<name>U4KVQ6_PYROM</name>
<proteinExistence type="predicted"/>
<feature type="compositionally biased region" description="Basic and acidic residues" evidence="7">
    <location>
        <begin position="280"/>
        <end position="298"/>
    </location>
</feature>
<accession>U4KVQ6</accession>
<dbReference type="EMBL" id="HF935266">
    <property type="protein sequence ID" value="CCX05703.1"/>
    <property type="molecule type" value="Genomic_DNA"/>
</dbReference>
<dbReference type="OMA" id="RRHIYRH"/>
<evidence type="ECO:0000256" key="5">
    <source>
        <dbReference type="ARBA" id="ARBA00023163"/>
    </source>
</evidence>
<dbReference type="SMART" id="SM00184">
    <property type="entry name" value="RING"/>
    <property type="match status" value="1"/>
</dbReference>
<dbReference type="GO" id="GO:0006513">
    <property type="term" value="P:protein monoubiquitination"/>
    <property type="evidence" value="ECO:0007669"/>
    <property type="project" value="TreeGrafter"/>
</dbReference>
<dbReference type="PROSITE" id="PS50089">
    <property type="entry name" value="ZF_RING_2"/>
    <property type="match status" value="1"/>
</dbReference>
<feature type="domain" description="RING-type" evidence="8">
    <location>
        <begin position="17"/>
        <end position="56"/>
    </location>
</feature>
<reference evidence="9 10" key="1">
    <citation type="journal article" date="2013" name="PLoS Genet.">
        <title>The genome and development-dependent transcriptomes of Pyronema confluens: a window into fungal evolution.</title>
        <authorList>
            <person name="Traeger S."/>
            <person name="Altegoer F."/>
            <person name="Freitag M."/>
            <person name="Gabaldon T."/>
            <person name="Kempken F."/>
            <person name="Kumar A."/>
            <person name="Marcet-Houben M."/>
            <person name="Poggeler S."/>
            <person name="Stajich J.E."/>
            <person name="Nowrousian M."/>
        </authorList>
    </citation>
    <scope>NUCLEOTIDE SEQUENCE [LARGE SCALE GENOMIC DNA]</scope>
    <source>
        <strain evidence="10">CBS 100304</strain>
        <tissue evidence="9">Vegetative mycelium</tissue>
    </source>
</reference>
<dbReference type="eggNOG" id="KOG0800">
    <property type="taxonomic scope" value="Eukaryota"/>
</dbReference>
<dbReference type="SUPFAM" id="SSF57850">
    <property type="entry name" value="RING/U-box"/>
    <property type="match status" value="1"/>
</dbReference>
<dbReference type="OrthoDB" id="444265at2759"/>
<dbReference type="GO" id="GO:0061630">
    <property type="term" value="F:ubiquitin protein ligase activity"/>
    <property type="evidence" value="ECO:0007669"/>
    <property type="project" value="UniProtKB-EC"/>
</dbReference>
<dbReference type="Pfam" id="PF13639">
    <property type="entry name" value="zf-RING_2"/>
    <property type="match status" value="1"/>
</dbReference>
<keyword evidence="4" id="KW-0805">Transcription regulation</keyword>
<evidence type="ECO:0000256" key="3">
    <source>
        <dbReference type="ARBA" id="ARBA00022679"/>
    </source>
</evidence>
<comment type="catalytic activity">
    <reaction evidence="1">
        <text>S-ubiquitinyl-[E2 ubiquitin-conjugating enzyme]-L-cysteine + [acceptor protein]-L-lysine = [E2 ubiquitin-conjugating enzyme]-L-cysteine + N(6)-ubiquitinyl-[acceptor protein]-L-lysine.</text>
        <dbReference type="EC" id="2.3.2.27"/>
    </reaction>
</comment>
<dbReference type="GO" id="GO:0008270">
    <property type="term" value="F:zinc ion binding"/>
    <property type="evidence" value="ECO:0007669"/>
    <property type="project" value="UniProtKB-KW"/>
</dbReference>
<dbReference type="Gene3D" id="3.30.40.10">
    <property type="entry name" value="Zinc/RING finger domain, C3HC4 (zinc finger)"/>
    <property type="match status" value="1"/>
</dbReference>
<gene>
    <name evidence="9" type="ORF">PCON_05290</name>
</gene>
<evidence type="ECO:0000256" key="4">
    <source>
        <dbReference type="ARBA" id="ARBA00023015"/>
    </source>
</evidence>
<feature type="region of interest" description="Disordered" evidence="7">
    <location>
        <begin position="262"/>
        <end position="298"/>
    </location>
</feature>
<dbReference type="AlphaFoldDB" id="U4KVQ6"/>
<dbReference type="PANTHER" id="PTHR46077">
    <property type="entry name" value="E3 UBIQUITIN-PROTEIN LIGASE TOPORS"/>
    <property type="match status" value="1"/>
</dbReference>
<dbReference type="GO" id="GO:0000209">
    <property type="term" value="P:protein polyubiquitination"/>
    <property type="evidence" value="ECO:0007669"/>
    <property type="project" value="TreeGrafter"/>
</dbReference>
<dbReference type="STRING" id="1076935.U4KVQ6"/>
<evidence type="ECO:0000313" key="10">
    <source>
        <dbReference type="Proteomes" id="UP000018144"/>
    </source>
</evidence>
<keyword evidence="6" id="KW-0479">Metal-binding</keyword>
<evidence type="ECO:0000256" key="6">
    <source>
        <dbReference type="PROSITE-ProRule" id="PRU00175"/>
    </source>
</evidence>
<dbReference type="Proteomes" id="UP000018144">
    <property type="component" value="Unassembled WGS sequence"/>
</dbReference>
<keyword evidence="5" id="KW-0804">Transcription</keyword>
<evidence type="ECO:0000256" key="7">
    <source>
        <dbReference type="SAM" id="MobiDB-lite"/>
    </source>
</evidence>
<keyword evidence="6" id="KW-0863">Zinc-finger</keyword>
<protein>
    <recommendedName>
        <fullName evidence="2">RING-type E3 ubiquitin transferase</fullName>
        <ecNumber evidence="2">2.3.2.27</ecNumber>
    </recommendedName>
</protein>
<keyword evidence="6" id="KW-0862">Zinc</keyword>
<organism evidence="9 10">
    <name type="scientific">Pyronema omphalodes (strain CBS 100304)</name>
    <name type="common">Pyronema confluens</name>
    <dbReference type="NCBI Taxonomy" id="1076935"/>
    <lineage>
        <taxon>Eukaryota</taxon>
        <taxon>Fungi</taxon>
        <taxon>Dikarya</taxon>
        <taxon>Ascomycota</taxon>
        <taxon>Pezizomycotina</taxon>
        <taxon>Pezizomycetes</taxon>
        <taxon>Pezizales</taxon>
        <taxon>Pyronemataceae</taxon>
        <taxon>Pyronema</taxon>
    </lineage>
</organism>
<evidence type="ECO:0000256" key="2">
    <source>
        <dbReference type="ARBA" id="ARBA00012483"/>
    </source>
</evidence>
<keyword evidence="3" id="KW-0808">Transferase</keyword>
<keyword evidence="10" id="KW-1185">Reference proteome</keyword>
<evidence type="ECO:0000313" key="9">
    <source>
        <dbReference type="EMBL" id="CCX05703.1"/>
    </source>
</evidence>
<sequence>MSSTSTVPQEPTEEDQCVICLSPITSPCTACPCNHSYDYLCLLNWLEVRQTCPLCNALVPTIKYLDGATGKEILHLVEPPCPDPPRTEPEPEAAPNFTTGNARIINSRDLPRRRRRYDRPLPPILPDIAILRRRHVYRSNMRCLHVGSNRISRFRDFTPRIVATDDELQSRAKMFIRRELQVFEWLDNENKEFVLEYILAILKTVDLKGAAGTAEDMLADMLGSREYAGVFCHEIHAFLRSPYTELGMWDAWVQYETPLPSQFDSDGIPVEQRESRKRVRDREDVQGNGEQERRQRRR</sequence>
<dbReference type="EC" id="2.3.2.27" evidence="2"/>
<evidence type="ECO:0000259" key="8">
    <source>
        <dbReference type="PROSITE" id="PS50089"/>
    </source>
</evidence>
<dbReference type="InterPro" id="IPR001841">
    <property type="entry name" value="Znf_RING"/>
</dbReference>